<organism evidence="4 5">
    <name type="scientific">Sphingomonas melonis</name>
    <dbReference type="NCBI Taxonomy" id="152682"/>
    <lineage>
        <taxon>Bacteria</taxon>
        <taxon>Pseudomonadati</taxon>
        <taxon>Pseudomonadota</taxon>
        <taxon>Alphaproteobacteria</taxon>
        <taxon>Sphingomonadales</taxon>
        <taxon>Sphingomonadaceae</taxon>
        <taxon>Sphingomonas</taxon>
    </lineage>
</organism>
<gene>
    <name evidence="4" type="ORF">HD841_001175</name>
</gene>
<comment type="caution">
    <text evidence="4">The sequence shown here is derived from an EMBL/GenBank/DDBJ whole genome shotgun (WGS) entry which is preliminary data.</text>
</comment>
<reference evidence="4 5" key="2">
    <citation type="submission" date="2020-08" db="EMBL/GenBank/DDBJ databases">
        <title>The Agave Microbiome: Exploring the role of microbial communities in plant adaptations to desert environments.</title>
        <authorList>
            <person name="Partida-Martinez L.P."/>
        </authorList>
    </citation>
    <scope>NUCLEOTIDE SEQUENCE [LARGE SCALE GENOMIC DNA]</scope>
    <source>
        <strain evidence="4 5">AS2.3</strain>
    </source>
</reference>
<protein>
    <recommendedName>
        <fullName evidence="3">Calcineurin-like phosphoesterase domain-containing protein</fullName>
    </recommendedName>
</protein>
<reference evidence="4 5" key="1">
    <citation type="submission" date="2020-07" db="EMBL/GenBank/DDBJ databases">
        <authorList>
            <person name="Partida-Martinez L."/>
            <person name="Huntemann M."/>
            <person name="Clum A."/>
            <person name="Wang J."/>
            <person name="Palaniappan K."/>
            <person name="Ritter S."/>
            <person name="Chen I.-M."/>
            <person name="Stamatis D."/>
            <person name="Reddy T."/>
            <person name="O'Malley R."/>
            <person name="Daum C."/>
            <person name="Shapiro N."/>
            <person name="Ivanova N."/>
            <person name="Kyrpides N."/>
            <person name="Woyke T."/>
        </authorList>
    </citation>
    <scope>NUCLEOTIDE SEQUENCE [LARGE SCALE GENOMIC DNA]</scope>
    <source>
        <strain evidence="4 5">AS2.3</strain>
    </source>
</reference>
<evidence type="ECO:0000256" key="2">
    <source>
        <dbReference type="ARBA" id="ARBA00022801"/>
    </source>
</evidence>
<keyword evidence="2" id="KW-0378">Hydrolase</keyword>
<keyword evidence="5" id="KW-1185">Reference proteome</keyword>
<dbReference type="GO" id="GO:0046872">
    <property type="term" value="F:metal ion binding"/>
    <property type="evidence" value="ECO:0007669"/>
    <property type="project" value="UniProtKB-KW"/>
</dbReference>
<dbReference type="GO" id="GO:0009245">
    <property type="term" value="P:lipid A biosynthetic process"/>
    <property type="evidence" value="ECO:0007669"/>
    <property type="project" value="TreeGrafter"/>
</dbReference>
<dbReference type="AlphaFoldDB" id="A0A7Y9K104"/>
<dbReference type="GO" id="GO:0016020">
    <property type="term" value="C:membrane"/>
    <property type="evidence" value="ECO:0007669"/>
    <property type="project" value="GOC"/>
</dbReference>
<name>A0A7Y9K104_9SPHN</name>
<dbReference type="InterPro" id="IPR029052">
    <property type="entry name" value="Metallo-depent_PP-like"/>
</dbReference>
<proteinExistence type="predicted"/>
<dbReference type="InterPro" id="IPR051158">
    <property type="entry name" value="Metallophosphoesterase_sf"/>
</dbReference>
<sequence>MRRIVRIVATVGVLLLAIAVATAVWWHQNALADPVERRLRLALPDWPARARPIRIALLSDIHIGNSTMDAARLTRIVAIVNAARPDLVLLAGDYVAEHDVAVARAGAAALVAPIARLRAPLGVVAVLGNHDQSVPALIAAALRRAGVTVLDNAAVVRGPLVIGGAGDAFSHHDDLPGTLRAMAGKSGAKIVLTHSPDLTMHVPPTVGLVLAGHTHCGQGVLPIVGPPRVFWKPGLRCGVVRRGGTITIVSAGLGTSSVPLRVGAPPDFWLVTVSGER</sequence>
<dbReference type="InterPro" id="IPR004843">
    <property type="entry name" value="Calcineurin-like_PHP"/>
</dbReference>
<dbReference type="RefSeq" id="WP_179507853.1">
    <property type="nucleotide sequence ID" value="NZ_JACCBY010000001.1"/>
</dbReference>
<evidence type="ECO:0000256" key="1">
    <source>
        <dbReference type="ARBA" id="ARBA00022723"/>
    </source>
</evidence>
<evidence type="ECO:0000313" key="5">
    <source>
        <dbReference type="Proteomes" id="UP000517753"/>
    </source>
</evidence>
<dbReference type="Pfam" id="PF00149">
    <property type="entry name" value="Metallophos"/>
    <property type="match status" value="1"/>
</dbReference>
<dbReference type="SUPFAM" id="SSF56300">
    <property type="entry name" value="Metallo-dependent phosphatases"/>
    <property type="match status" value="1"/>
</dbReference>
<keyword evidence="1" id="KW-0479">Metal-binding</keyword>
<dbReference type="PANTHER" id="PTHR31302:SF31">
    <property type="entry name" value="PHOSPHODIESTERASE YAEI"/>
    <property type="match status" value="1"/>
</dbReference>
<dbReference type="EMBL" id="JACCBY010000001">
    <property type="protein sequence ID" value="NYD89406.1"/>
    <property type="molecule type" value="Genomic_DNA"/>
</dbReference>
<accession>A0A7Y9K104</accession>
<evidence type="ECO:0000259" key="3">
    <source>
        <dbReference type="Pfam" id="PF00149"/>
    </source>
</evidence>
<feature type="domain" description="Calcineurin-like phosphoesterase" evidence="3">
    <location>
        <begin position="53"/>
        <end position="216"/>
    </location>
</feature>
<dbReference type="Proteomes" id="UP000517753">
    <property type="component" value="Unassembled WGS sequence"/>
</dbReference>
<dbReference type="GO" id="GO:0008758">
    <property type="term" value="F:UDP-2,3-diacylglucosamine hydrolase activity"/>
    <property type="evidence" value="ECO:0007669"/>
    <property type="project" value="TreeGrafter"/>
</dbReference>
<evidence type="ECO:0000313" key="4">
    <source>
        <dbReference type="EMBL" id="NYD89406.1"/>
    </source>
</evidence>
<dbReference type="PANTHER" id="PTHR31302">
    <property type="entry name" value="TRANSMEMBRANE PROTEIN WITH METALLOPHOSPHOESTERASE DOMAIN-RELATED"/>
    <property type="match status" value="1"/>
</dbReference>
<dbReference type="Gene3D" id="3.60.21.10">
    <property type="match status" value="1"/>
</dbReference>